<organism evidence="10 11">
    <name type="scientific">Streptomyces lydicus</name>
    <dbReference type="NCBI Taxonomy" id="47763"/>
    <lineage>
        <taxon>Bacteria</taxon>
        <taxon>Bacillati</taxon>
        <taxon>Actinomycetota</taxon>
        <taxon>Actinomycetes</taxon>
        <taxon>Kitasatosporales</taxon>
        <taxon>Streptomycetaceae</taxon>
        <taxon>Streptomyces</taxon>
    </lineage>
</organism>
<evidence type="ECO:0000256" key="4">
    <source>
        <dbReference type="ARBA" id="ARBA00022797"/>
    </source>
</evidence>
<protein>
    <submittedName>
        <fullName evidence="10">Glyoxalase</fullName>
    </submittedName>
</protein>
<evidence type="ECO:0000256" key="3">
    <source>
        <dbReference type="ARBA" id="ARBA00022723"/>
    </source>
</evidence>
<evidence type="ECO:0000256" key="5">
    <source>
        <dbReference type="ARBA" id="ARBA00022964"/>
    </source>
</evidence>
<keyword evidence="7 8" id="KW-0408">Iron</keyword>
<name>A0A1D7VHP0_9ACTN</name>
<dbReference type="EMBL" id="CP017157">
    <property type="protein sequence ID" value="AOP46068.1"/>
    <property type="molecule type" value="Genomic_DNA"/>
</dbReference>
<evidence type="ECO:0000256" key="6">
    <source>
        <dbReference type="ARBA" id="ARBA00023002"/>
    </source>
</evidence>
<dbReference type="RefSeq" id="WP_069567925.1">
    <property type="nucleotide sequence ID" value="NZ_CP017157.1"/>
</dbReference>
<dbReference type="PROSITE" id="PS51819">
    <property type="entry name" value="VOC"/>
    <property type="match status" value="1"/>
</dbReference>
<dbReference type="InterPro" id="IPR029068">
    <property type="entry name" value="Glyas_Bleomycin-R_OHBP_Dase"/>
</dbReference>
<keyword evidence="4 8" id="KW-0058">Aromatic hydrocarbons catabolism</keyword>
<gene>
    <name evidence="10" type="ORF">SL103_07275</name>
</gene>
<reference evidence="10 11" key="1">
    <citation type="submission" date="2016-09" db="EMBL/GenBank/DDBJ databases">
        <title>Complete genome sequencing of Streptomyces lydicus 103 and metabolic pathways analysis of antibiotic biosynthesis.</title>
        <authorList>
            <person name="Jia N."/>
            <person name="Ding M.-Z."/>
            <person name="Gao F."/>
            <person name="Yuan Y.-J."/>
        </authorList>
    </citation>
    <scope>NUCLEOTIDE SEQUENCE [LARGE SCALE GENOMIC DNA]</scope>
    <source>
        <strain evidence="10 11">103</strain>
    </source>
</reference>
<dbReference type="AlphaFoldDB" id="A0A1D7VHP0"/>
<dbReference type="PANTHER" id="PTHR43279">
    <property type="entry name" value="CATECHOL-2,3-DIOXYGENASE"/>
    <property type="match status" value="1"/>
</dbReference>
<dbReference type="PANTHER" id="PTHR43279:SF1">
    <property type="entry name" value="CATECHOL-2,3-DIOXYGENASE"/>
    <property type="match status" value="1"/>
</dbReference>
<evidence type="ECO:0000313" key="10">
    <source>
        <dbReference type="EMBL" id="AOP46068.1"/>
    </source>
</evidence>
<comment type="cofactor">
    <cofactor evidence="1 8">
        <name>Fe(2+)</name>
        <dbReference type="ChEBI" id="CHEBI:29033"/>
    </cofactor>
</comment>
<dbReference type="GO" id="GO:0051213">
    <property type="term" value="F:dioxygenase activity"/>
    <property type="evidence" value="ECO:0007669"/>
    <property type="project" value="UniProtKB-KW"/>
</dbReference>
<dbReference type="InterPro" id="IPR000486">
    <property type="entry name" value="Xdiol_ring_cleave_dOase_1/2"/>
</dbReference>
<dbReference type="KEGG" id="slc:SL103_07275"/>
<keyword evidence="11" id="KW-1185">Reference proteome</keyword>
<dbReference type="PROSITE" id="PS00082">
    <property type="entry name" value="EXTRADIOL_DIOXYGENAS"/>
    <property type="match status" value="1"/>
</dbReference>
<keyword evidence="6 8" id="KW-0560">Oxidoreductase</keyword>
<keyword evidence="3" id="KW-0479">Metal-binding</keyword>
<dbReference type="OrthoDB" id="9792626at2"/>
<dbReference type="InterPro" id="IPR037523">
    <property type="entry name" value="VOC_core"/>
</dbReference>
<feature type="domain" description="VOC" evidence="9">
    <location>
        <begin position="5"/>
        <end position="125"/>
    </location>
</feature>
<dbReference type="InterPro" id="IPR004360">
    <property type="entry name" value="Glyas_Fos-R_dOase_dom"/>
</dbReference>
<dbReference type="Gene3D" id="3.10.180.10">
    <property type="entry name" value="2,3-Dihydroxybiphenyl 1,2-Dioxygenase, domain 1"/>
    <property type="match status" value="1"/>
</dbReference>
<evidence type="ECO:0000256" key="7">
    <source>
        <dbReference type="ARBA" id="ARBA00023004"/>
    </source>
</evidence>
<comment type="similarity">
    <text evidence="2 8">Belongs to the extradiol ring-cleavage dioxygenase family.</text>
</comment>
<dbReference type="SUPFAM" id="SSF54593">
    <property type="entry name" value="Glyoxalase/Bleomycin resistance protein/Dihydroxybiphenyl dioxygenase"/>
    <property type="match status" value="1"/>
</dbReference>
<sequence length="166" mass="17717">MAVRRLNHAVLYVRDVPRAIAFYTEALGLTVDVEIPGRAAFLSAPGSLNDHDLGLFAVAADAPGPEAGRVGLYHLAWEVGTLGELAAAHEQLAGRGVLVGTTDHLVSKSLYAKDPDGNEFEVMWRVPREDWPGPDESERLRPLDLAVALKRWGPDLVTGAAAGSAT</sequence>
<evidence type="ECO:0000259" key="9">
    <source>
        <dbReference type="PROSITE" id="PS51819"/>
    </source>
</evidence>
<dbReference type="Proteomes" id="UP000094094">
    <property type="component" value="Chromosome"/>
</dbReference>
<dbReference type="GO" id="GO:0008198">
    <property type="term" value="F:ferrous iron binding"/>
    <property type="evidence" value="ECO:0007669"/>
    <property type="project" value="InterPro"/>
</dbReference>
<evidence type="ECO:0000256" key="8">
    <source>
        <dbReference type="RuleBase" id="RU000683"/>
    </source>
</evidence>
<keyword evidence="5 8" id="KW-0223">Dioxygenase</keyword>
<dbReference type="Pfam" id="PF00903">
    <property type="entry name" value="Glyoxalase"/>
    <property type="match status" value="1"/>
</dbReference>
<evidence type="ECO:0000256" key="2">
    <source>
        <dbReference type="ARBA" id="ARBA00008784"/>
    </source>
</evidence>
<evidence type="ECO:0000313" key="11">
    <source>
        <dbReference type="Proteomes" id="UP000094094"/>
    </source>
</evidence>
<evidence type="ECO:0000256" key="1">
    <source>
        <dbReference type="ARBA" id="ARBA00001954"/>
    </source>
</evidence>
<accession>A0A1D7VHP0</accession>
<proteinExistence type="inferred from homology"/>